<dbReference type="Gene3D" id="2.70.50.70">
    <property type="match status" value="1"/>
</dbReference>
<feature type="signal peptide" evidence="2">
    <location>
        <begin position="1"/>
        <end position="33"/>
    </location>
</feature>
<protein>
    <recommendedName>
        <fullName evidence="5">Chitin-binding type-4 domain-containing protein</fullName>
    </recommendedName>
</protein>
<dbReference type="GeneID" id="33561399"/>
<evidence type="ECO:0000256" key="2">
    <source>
        <dbReference type="SAM" id="SignalP"/>
    </source>
</evidence>
<dbReference type="Proteomes" id="UP000193648">
    <property type="component" value="Unassembled WGS sequence"/>
</dbReference>
<evidence type="ECO:0000313" key="4">
    <source>
        <dbReference type="Proteomes" id="UP000193648"/>
    </source>
</evidence>
<evidence type="ECO:0000256" key="1">
    <source>
        <dbReference type="SAM" id="MobiDB-lite"/>
    </source>
</evidence>
<dbReference type="EMBL" id="MCFF01000036">
    <property type="protein sequence ID" value="ORZ08853.1"/>
    <property type="molecule type" value="Genomic_DNA"/>
</dbReference>
<keyword evidence="4" id="KW-1185">Reference proteome</keyword>
<evidence type="ECO:0008006" key="5">
    <source>
        <dbReference type="Google" id="ProtNLM"/>
    </source>
</evidence>
<evidence type="ECO:0000313" key="3">
    <source>
        <dbReference type="EMBL" id="ORZ08853.1"/>
    </source>
</evidence>
<feature type="region of interest" description="Disordered" evidence="1">
    <location>
        <begin position="231"/>
        <end position="284"/>
    </location>
</feature>
<feature type="chain" id="PRO_5012756577" description="Chitin-binding type-4 domain-containing protein" evidence="2">
    <location>
        <begin position="34"/>
        <end position="284"/>
    </location>
</feature>
<comment type="caution">
    <text evidence="3">The sequence shown here is derived from an EMBL/GenBank/DDBJ whole genome shotgun (WGS) entry which is preliminary data.</text>
</comment>
<dbReference type="PANTHER" id="PTHR36182">
    <property type="entry name" value="PROTEIN, PUTATIVE (AFU_ORTHOLOGUE AFUA_6G10930)-RELATED"/>
    <property type="match status" value="1"/>
</dbReference>
<gene>
    <name evidence="3" type="ORF">BCR41DRAFT_144220</name>
</gene>
<proteinExistence type="predicted"/>
<dbReference type="OrthoDB" id="2342176at2759"/>
<keyword evidence="2" id="KW-0732">Signal</keyword>
<dbReference type="STRING" id="64571.A0A1Y2GEZ7"/>
<dbReference type="InParanoid" id="A0A1Y2GEZ7"/>
<organism evidence="3 4">
    <name type="scientific">Lobosporangium transversale</name>
    <dbReference type="NCBI Taxonomy" id="64571"/>
    <lineage>
        <taxon>Eukaryota</taxon>
        <taxon>Fungi</taxon>
        <taxon>Fungi incertae sedis</taxon>
        <taxon>Mucoromycota</taxon>
        <taxon>Mortierellomycotina</taxon>
        <taxon>Mortierellomycetes</taxon>
        <taxon>Mortierellales</taxon>
        <taxon>Mortierellaceae</taxon>
        <taxon>Lobosporangium</taxon>
    </lineage>
</organism>
<dbReference type="RefSeq" id="XP_021878636.1">
    <property type="nucleotide sequence ID" value="XM_022019554.1"/>
</dbReference>
<accession>A0A1Y2GEZ7</accession>
<sequence>MLPQHKKLMLRNRWSLVLASSLMVATFLHHVNAHVTMIYPLPRGHPANPNAEFLDHDCTNAPLYDGCAGGRKIFPCGNYPPDKQITQTFEAGQIVNVRFASSEFGLPGQPTPLPTSDQARHSGGLCEFSLSYDQGKTFGVFARYHKSCPDLLYEWPVKLPDNLPSCDNCIFAWSWTGAVGAVPEYYMSCADIKITGKVPQGGLPPEVASTSLRLANMPGYPYDYYPGDGFGNMKGTGPSPEELDANMRGATGGPDPNSPPLQRRRRSLDSKNRGVDRRDGRRAI</sequence>
<dbReference type="PANTHER" id="PTHR36182:SF1">
    <property type="entry name" value="PROTEIN, PUTATIVE (AFU_ORTHOLOGUE AFUA_6G10930)-RELATED"/>
    <property type="match status" value="1"/>
</dbReference>
<dbReference type="AlphaFoldDB" id="A0A1Y2GEZ7"/>
<name>A0A1Y2GEZ7_9FUNG</name>
<feature type="compositionally biased region" description="Basic and acidic residues" evidence="1">
    <location>
        <begin position="267"/>
        <end position="284"/>
    </location>
</feature>
<reference evidence="3 4" key="1">
    <citation type="submission" date="2016-07" db="EMBL/GenBank/DDBJ databases">
        <title>Pervasive Adenine N6-methylation of Active Genes in Fungi.</title>
        <authorList>
            <consortium name="DOE Joint Genome Institute"/>
            <person name="Mondo S.J."/>
            <person name="Dannebaum R.O."/>
            <person name="Kuo R.C."/>
            <person name="Labutti K."/>
            <person name="Haridas S."/>
            <person name="Kuo A."/>
            <person name="Salamov A."/>
            <person name="Ahrendt S.R."/>
            <person name="Lipzen A."/>
            <person name="Sullivan W."/>
            <person name="Andreopoulos W.B."/>
            <person name="Clum A."/>
            <person name="Lindquist E."/>
            <person name="Daum C."/>
            <person name="Ramamoorthy G.K."/>
            <person name="Gryganskyi A."/>
            <person name="Culley D."/>
            <person name="Magnuson J.K."/>
            <person name="James T.Y."/>
            <person name="O'Malley M.A."/>
            <person name="Stajich J.E."/>
            <person name="Spatafora J.W."/>
            <person name="Visel A."/>
            <person name="Grigoriev I.V."/>
        </authorList>
    </citation>
    <scope>NUCLEOTIDE SEQUENCE [LARGE SCALE GENOMIC DNA]</scope>
    <source>
        <strain evidence="3 4">NRRL 3116</strain>
    </source>
</reference>